<comment type="caution">
    <text evidence="3">The sequence shown here is derived from an EMBL/GenBank/DDBJ whole genome shotgun (WGS) entry which is preliminary data.</text>
</comment>
<proteinExistence type="predicted"/>
<evidence type="ECO:0000313" key="3">
    <source>
        <dbReference type="EMBL" id="KAJ1174859.1"/>
    </source>
</evidence>
<feature type="compositionally biased region" description="Low complexity" evidence="1">
    <location>
        <begin position="128"/>
        <end position="141"/>
    </location>
</feature>
<dbReference type="AlphaFoldDB" id="A0AAV7TE71"/>
<sequence length="186" mass="19047">MGGPVSRLHIVLPVFTVTALHLHTGGLSSGRTQLLQGRPGGRGHPPKSSGARLHLPLLGDSPCWEGAGPAQPRRPALTLCCFTCARWCHLSSPTARPHSARSEPPPCPPQPGAEPPAGLVVTPPPVSAPAAGPAKSGQPGPRVSGNGSPLTAASVCFSMQLRPRVRRGQAHVAPKPRSSGSLVSSI</sequence>
<feature type="chain" id="PRO_5043967196" evidence="2">
    <location>
        <begin position="20"/>
        <end position="186"/>
    </location>
</feature>
<feature type="signal peptide" evidence="2">
    <location>
        <begin position="1"/>
        <end position="19"/>
    </location>
</feature>
<keyword evidence="2" id="KW-0732">Signal</keyword>
<organism evidence="3 4">
    <name type="scientific">Pleurodeles waltl</name>
    <name type="common">Iberian ribbed newt</name>
    <dbReference type="NCBI Taxonomy" id="8319"/>
    <lineage>
        <taxon>Eukaryota</taxon>
        <taxon>Metazoa</taxon>
        <taxon>Chordata</taxon>
        <taxon>Craniata</taxon>
        <taxon>Vertebrata</taxon>
        <taxon>Euteleostomi</taxon>
        <taxon>Amphibia</taxon>
        <taxon>Batrachia</taxon>
        <taxon>Caudata</taxon>
        <taxon>Salamandroidea</taxon>
        <taxon>Salamandridae</taxon>
        <taxon>Pleurodelinae</taxon>
        <taxon>Pleurodeles</taxon>
    </lineage>
</organism>
<feature type="region of interest" description="Disordered" evidence="1">
    <location>
        <begin position="165"/>
        <end position="186"/>
    </location>
</feature>
<feature type="region of interest" description="Disordered" evidence="1">
    <location>
        <begin position="93"/>
        <end position="149"/>
    </location>
</feature>
<protein>
    <submittedName>
        <fullName evidence="3">Uncharacterized protein</fullName>
    </submittedName>
</protein>
<evidence type="ECO:0000256" key="1">
    <source>
        <dbReference type="SAM" id="MobiDB-lite"/>
    </source>
</evidence>
<name>A0AAV7TE71_PLEWA</name>
<reference evidence="3" key="1">
    <citation type="journal article" date="2022" name="bioRxiv">
        <title>Sequencing and chromosome-scale assembly of the giantPleurodeles waltlgenome.</title>
        <authorList>
            <person name="Brown T."/>
            <person name="Elewa A."/>
            <person name="Iarovenko S."/>
            <person name="Subramanian E."/>
            <person name="Araus A.J."/>
            <person name="Petzold A."/>
            <person name="Susuki M."/>
            <person name="Suzuki K.-i.T."/>
            <person name="Hayashi T."/>
            <person name="Toyoda A."/>
            <person name="Oliveira C."/>
            <person name="Osipova E."/>
            <person name="Leigh N.D."/>
            <person name="Simon A."/>
            <person name="Yun M.H."/>
        </authorList>
    </citation>
    <scope>NUCLEOTIDE SEQUENCE</scope>
    <source>
        <strain evidence="3">20211129_DDA</strain>
        <tissue evidence="3">Liver</tissue>
    </source>
</reference>
<feature type="compositionally biased region" description="Pro residues" evidence="1">
    <location>
        <begin position="103"/>
        <end position="114"/>
    </location>
</feature>
<gene>
    <name evidence="3" type="ORF">NDU88_000150</name>
</gene>
<evidence type="ECO:0000256" key="2">
    <source>
        <dbReference type="SAM" id="SignalP"/>
    </source>
</evidence>
<dbReference type="Proteomes" id="UP001066276">
    <property type="component" value="Chromosome 3_2"/>
</dbReference>
<dbReference type="EMBL" id="JANPWB010000006">
    <property type="protein sequence ID" value="KAJ1174859.1"/>
    <property type="molecule type" value="Genomic_DNA"/>
</dbReference>
<keyword evidence="4" id="KW-1185">Reference proteome</keyword>
<feature type="region of interest" description="Disordered" evidence="1">
    <location>
        <begin position="27"/>
        <end position="54"/>
    </location>
</feature>
<accession>A0AAV7TE71</accession>
<evidence type="ECO:0000313" key="4">
    <source>
        <dbReference type="Proteomes" id="UP001066276"/>
    </source>
</evidence>